<dbReference type="Proteomes" id="UP001606303">
    <property type="component" value="Unassembled WGS sequence"/>
</dbReference>
<name>A0ABW7GYS1_9BURK</name>
<gene>
    <name evidence="1" type="ORF">ACG01O_10960</name>
</gene>
<evidence type="ECO:0008006" key="3">
    <source>
        <dbReference type="Google" id="ProtNLM"/>
    </source>
</evidence>
<evidence type="ECO:0000313" key="1">
    <source>
        <dbReference type="EMBL" id="MFG6467127.1"/>
    </source>
</evidence>
<protein>
    <recommendedName>
        <fullName evidence="3">DUF1524 domain-containing protein</fullName>
    </recommendedName>
</protein>
<dbReference type="EMBL" id="JBIGIB010000003">
    <property type="protein sequence ID" value="MFG6467127.1"/>
    <property type="molecule type" value="Genomic_DNA"/>
</dbReference>
<dbReference type="RefSeq" id="WP_394384436.1">
    <property type="nucleotide sequence ID" value="NZ_JBIGIB010000003.1"/>
</dbReference>
<keyword evidence="2" id="KW-1185">Reference proteome</keyword>
<reference evidence="1 2" key="1">
    <citation type="submission" date="2024-08" db="EMBL/GenBank/DDBJ databases">
        <authorList>
            <person name="Lu H."/>
        </authorList>
    </citation>
    <scope>NUCLEOTIDE SEQUENCE [LARGE SCALE GENOMIC DNA]</scope>
    <source>
        <strain evidence="1 2">BYS87W</strain>
    </source>
</reference>
<comment type="caution">
    <text evidence="1">The sequence shown here is derived from an EMBL/GenBank/DDBJ whole genome shotgun (WGS) entry which is preliminary data.</text>
</comment>
<proteinExistence type="predicted"/>
<accession>A0ABW7GYS1</accession>
<evidence type="ECO:0000313" key="2">
    <source>
        <dbReference type="Proteomes" id="UP001606303"/>
    </source>
</evidence>
<organism evidence="1 2">
    <name type="scientific">Pelomonas baiyunensis</name>
    <dbReference type="NCBI Taxonomy" id="3299026"/>
    <lineage>
        <taxon>Bacteria</taxon>
        <taxon>Pseudomonadati</taxon>
        <taxon>Pseudomonadota</taxon>
        <taxon>Betaproteobacteria</taxon>
        <taxon>Burkholderiales</taxon>
        <taxon>Sphaerotilaceae</taxon>
        <taxon>Roseateles</taxon>
    </lineage>
</organism>
<sequence>MQAVHPTTAARQNALVQFNLDIDDAPAHPASAHERIGLALGRDYALHGITPPIAHLYPQSPLQRGWQAAHARMAGRAARPANGPQVATWLALRTHAWARGRHFEDLLVTPHFLAQLDTTHCPITREALTDDTRSIDRVRHDAGYAAGNLVWMSHRANQAKGSRTQADLHALAASCAAGPITRIGGLNDHEWERLAVLTSFVTPLSHEQAAQIPLRVLPPNRLRLFNPIQALQAFITRQLATPGWSARLSRLEALLPTDTLRTDFNRFLLALAPRVLAASELQEPHQIRWALEDAWTQALVQKRWARFALQLTPEQAEALVERAAAKHLSAVHVQRHDDATDGWALDTAGYMA</sequence>